<dbReference type="PANTHER" id="PTHR33445:SF1">
    <property type="entry name" value="ATP SYNTHASE SUBUNIT B"/>
    <property type="match status" value="1"/>
</dbReference>
<comment type="subcellular location">
    <subcellularLocation>
        <location evidence="13">Cell membrane</location>
        <topology evidence="13">Single-pass membrane protein</topology>
    </subcellularLocation>
    <subcellularLocation>
        <location evidence="12">Endomembrane system</location>
        <topology evidence="12">Single-pass membrane protein</topology>
    </subcellularLocation>
</comment>
<keyword evidence="15" id="KW-0175">Coiled coil</keyword>
<sequence>MDQIKGIAYQIAGDFGLAWGKFFAQVIIFIAVYSILKKFAFGPILAMLEQRRQRIADGEAKLEKIAREAAEAKQNTQAILDKAEADAARIVKEADDAAKAIQERRQQDAVASANTIIAKAREAAQLEQEQLMSQLKREFGRMVSDATSRVTGKVLNTEDQTRINQETAAQVSA</sequence>
<evidence type="ECO:0000313" key="17">
    <source>
        <dbReference type="Proteomes" id="UP000590740"/>
    </source>
</evidence>
<organism evidence="16 17">
    <name type="scientific">Prosthecobacter vanneervenii</name>
    <dbReference type="NCBI Taxonomy" id="48466"/>
    <lineage>
        <taxon>Bacteria</taxon>
        <taxon>Pseudomonadati</taxon>
        <taxon>Verrucomicrobiota</taxon>
        <taxon>Verrucomicrobiia</taxon>
        <taxon>Verrucomicrobiales</taxon>
        <taxon>Verrucomicrobiaceae</taxon>
        <taxon>Prosthecobacter</taxon>
    </lineage>
</organism>
<dbReference type="InterPro" id="IPR002146">
    <property type="entry name" value="ATP_synth_b/b'su_bac/chlpt"/>
</dbReference>
<dbReference type="GO" id="GO:0045259">
    <property type="term" value="C:proton-transporting ATP synthase complex"/>
    <property type="evidence" value="ECO:0007669"/>
    <property type="project" value="UniProtKB-KW"/>
</dbReference>
<evidence type="ECO:0000256" key="8">
    <source>
        <dbReference type="ARBA" id="ARBA00023136"/>
    </source>
</evidence>
<evidence type="ECO:0000256" key="14">
    <source>
        <dbReference type="RuleBase" id="RU003848"/>
    </source>
</evidence>
<evidence type="ECO:0000256" key="2">
    <source>
        <dbReference type="ARBA" id="ARBA00022448"/>
    </source>
</evidence>
<evidence type="ECO:0000256" key="13">
    <source>
        <dbReference type="HAMAP-Rule" id="MF_01398"/>
    </source>
</evidence>
<evidence type="ECO:0000256" key="3">
    <source>
        <dbReference type="ARBA" id="ARBA00022547"/>
    </source>
</evidence>
<dbReference type="PANTHER" id="PTHR33445">
    <property type="entry name" value="ATP SYNTHASE SUBUNIT B', CHLOROPLASTIC"/>
    <property type="match status" value="1"/>
</dbReference>
<evidence type="ECO:0000256" key="10">
    <source>
        <dbReference type="ARBA" id="ARBA00025198"/>
    </source>
</evidence>
<feature type="transmembrane region" description="Helical" evidence="13">
    <location>
        <begin position="22"/>
        <end position="46"/>
    </location>
</feature>
<dbReference type="InterPro" id="IPR050059">
    <property type="entry name" value="ATP_synthase_B_chain"/>
</dbReference>
<dbReference type="HAMAP" id="MF_01398">
    <property type="entry name" value="ATP_synth_b_bprime"/>
    <property type="match status" value="1"/>
</dbReference>
<dbReference type="EMBL" id="JACHIG010000001">
    <property type="protein sequence ID" value="MBB5030766.1"/>
    <property type="molecule type" value="Genomic_DNA"/>
</dbReference>
<reference evidence="16 17" key="1">
    <citation type="submission" date="2020-08" db="EMBL/GenBank/DDBJ databases">
        <title>Genomic Encyclopedia of Type Strains, Phase IV (KMG-IV): sequencing the most valuable type-strain genomes for metagenomic binning, comparative biology and taxonomic classification.</title>
        <authorList>
            <person name="Goeker M."/>
        </authorList>
    </citation>
    <scope>NUCLEOTIDE SEQUENCE [LARGE SCALE GENOMIC DNA]</scope>
    <source>
        <strain evidence="16 17">DSM 12252</strain>
    </source>
</reference>
<keyword evidence="4 13" id="KW-0812">Transmembrane</keyword>
<evidence type="ECO:0000256" key="11">
    <source>
        <dbReference type="ARBA" id="ARBA00025614"/>
    </source>
</evidence>
<evidence type="ECO:0000256" key="1">
    <source>
        <dbReference type="ARBA" id="ARBA00005513"/>
    </source>
</evidence>
<comment type="function">
    <text evidence="10 13">F(1)F(0) ATP synthase produces ATP from ADP in the presence of a proton or sodium gradient. F-type ATPases consist of two structural domains, F(1) containing the extramembraneous catalytic core and F(0) containing the membrane proton channel, linked together by a central stalk and a peripheral stalk. During catalysis, ATP synthesis in the catalytic domain of F(1) is coupled via a rotary mechanism of the central stalk subunits to proton translocation.</text>
</comment>
<keyword evidence="8 13" id="KW-0472">Membrane</keyword>
<keyword evidence="3 13" id="KW-0138">CF(0)</keyword>
<feature type="coiled-coil region" evidence="15">
    <location>
        <begin position="48"/>
        <end position="100"/>
    </location>
</feature>
<evidence type="ECO:0000256" key="9">
    <source>
        <dbReference type="ARBA" id="ARBA00023310"/>
    </source>
</evidence>
<keyword evidence="7 13" id="KW-0406">Ion transport</keyword>
<gene>
    <name evidence="13" type="primary">atpF</name>
    <name evidence="16" type="ORF">HNQ65_000320</name>
</gene>
<comment type="function">
    <text evidence="11">Component of the F(0) channel, it forms part of the peripheral stalk, linking F(1) to F(0). The b'-subunit is a diverged and duplicated form of b found in plants and photosynthetic bacteria.</text>
</comment>
<evidence type="ECO:0000256" key="12">
    <source>
        <dbReference type="ARBA" id="ARBA00037847"/>
    </source>
</evidence>
<evidence type="ECO:0000313" key="16">
    <source>
        <dbReference type="EMBL" id="MBB5030766.1"/>
    </source>
</evidence>
<evidence type="ECO:0000256" key="6">
    <source>
        <dbReference type="ARBA" id="ARBA00022989"/>
    </source>
</evidence>
<dbReference type="Proteomes" id="UP000590740">
    <property type="component" value="Unassembled WGS sequence"/>
</dbReference>
<keyword evidence="17" id="KW-1185">Reference proteome</keyword>
<dbReference type="RefSeq" id="WP_184337701.1">
    <property type="nucleotide sequence ID" value="NZ_JACHIG010000001.1"/>
</dbReference>
<comment type="caution">
    <text evidence="16">The sequence shown here is derived from an EMBL/GenBank/DDBJ whole genome shotgun (WGS) entry which is preliminary data.</text>
</comment>
<keyword evidence="9 13" id="KW-0066">ATP synthesis</keyword>
<dbReference type="Pfam" id="PF00430">
    <property type="entry name" value="ATP-synt_B"/>
    <property type="match status" value="1"/>
</dbReference>
<proteinExistence type="inferred from homology"/>
<accession>A0A7W7Y6Z8</accession>
<dbReference type="AlphaFoldDB" id="A0A7W7Y6Z8"/>
<dbReference type="GO" id="GO:0012505">
    <property type="term" value="C:endomembrane system"/>
    <property type="evidence" value="ECO:0007669"/>
    <property type="project" value="UniProtKB-SubCell"/>
</dbReference>
<name>A0A7W7Y6Z8_9BACT</name>
<protein>
    <recommendedName>
        <fullName evidence="13">ATP synthase subunit b</fullName>
    </recommendedName>
    <alternativeName>
        <fullName evidence="13">ATP synthase F(0) sector subunit b</fullName>
    </alternativeName>
    <alternativeName>
        <fullName evidence="13">ATPase subunit I</fullName>
    </alternativeName>
    <alternativeName>
        <fullName evidence="13">F-type ATPase subunit b</fullName>
        <shortName evidence="13">F-ATPase subunit b</shortName>
    </alternativeName>
</protein>
<dbReference type="SUPFAM" id="SSF81573">
    <property type="entry name" value="F1F0 ATP synthase subunit B, membrane domain"/>
    <property type="match status" value="1"/>
</dbReference>
<keyword evidence="6 13" id="KW-1133">Transmembrane helix</keyword>
<dbReference type="GO" id="GO:0005886">
    <property type="term" value="C:plasma membrane"/>
    <property type="evidence" value="ECO:0007669"/>
    <property type="project" value="UniProtKB-SubCell"/>
</dbReference>
<dbReference type="GO" id="GO:0046961">
    <property type="term" value="F:proton-transporting ATPase activity, rotational mechanism"/>
    <property type="evidence" value="ECO:0007669"/>
    <property type="project" value="TreeGrafter"/>
</dbReference>
<dbReference type="CDD" id="cd06503">
    <property type="entry name" value="ATP-synt_Fo_b"/>
    <property type="match status" value="1"/>
</dbReference>
<keyword evidence="2 13" id="KW-0813">Transport</keyword>
<dbReference type="Gene3D" id="1.20.5.2950">
    <property type="match status" value="1"/>
</dbReference>
<comment type="similarity">
    <text evidence="1 13 14">Belongs to the ATPase B chain family.</text>
</comment>
<evidence type="ECO:0000256" key="15">
    <source>
        <dbReference type="SAM" id="Coils"/>
    </source>
</evidence>
<dbReference type="GO" id="GO:0046933">
    <property type="term" value="F:proton-transporting ATP synthase activity, rotational mechanism"/>
    <property type="evidence" value="ECO:0007669"/>
    <property type="project" value="UniProtKB-UniRule"/>
</dbReference>
<evidence type="ECO:0000256" key="4">
    <source>
        <dbReference type="ARBA" id="ARBA00022692"/>
    </source>
</evidence>
<keyword evidence="5 13" id="KW-0375">Hydrogen ion transport</keyword>
<evidence type="ECO:0000256" key="7">
    <source>
        <dbReference type="ARBA" id="ARBA00023065"/>
    </source>
</evidence>
<dbReference type="InterPro" id="IPR028987">
    <property type="entry name" value="ATP_synth_B-like_membr_sf"/>
</dbReference>
<comment type="subunit">
    <text evidence="13">F-type ATPases have 2 components, F(1) - the catalytic core - and F(0) - the membrane proton channel. F(1) has five subunits: alpha(3), beta(3), gamma(1), delta(1), epsilon(1). F(0) has three main subunits: a(1), b(2) and c(10-14). The alpha and beta chains form an alternating ring which encloses part of the gamma chain. F(1) is attached to F(0) by a central stalk formed by the gamma and epsilon chains, while a peripheral stalk is formed by the delta and b chains.</text>
</comment>
<evidence type="ECO:0000256" key="5">
    <source>
        <dbReference type="ARBA" id="ARBA00022781"/>
    </source>
</evidence>
<keyword evidence="13" id="KW-1003">Cell membrane</keyword>